<dbReference type="RefSeq" id="WP_184212790.1">
    <property type="nucleotide sequence ID" value="NZ_JACHIF010000012.1"/>
</dbReference>
<evidence type="ECO:0000313" key="2">
    <source>
        <dbReference type="EMBL" id="MBB5040245.1"/>
    </source>
</evidence>
<name>A0A7W7YQH2_9BACT</name>
<keyword evidence="3" id="KW-1185">Reference proteome</keyword>
<dbReference type="InterPro" id="IPR028098">
    <property type="entry name" value="Glyco_trans_4-like_N"/>
</dbReference>
<evidence type="ECO:0000259" key="1">
    <source>
        <dbReference type="Pfam" id="PF13579"/>
    </source>
</evidence>
<dbReference type="CDD" id="cd03794">
    <property type="entry name" value="GT4_WbuB-like"/>
    <property type="match status" value="1"/>
</dbReference>
<sequence>MSRLRILILVENLPVPLDRRVWQEACALRDAGHEVTVICPQMRGYTAPEEVLEGIQIYRHWISAEARGIRGFILEYTTALWGELGCALKAWRRSGFDVIHLCNPPDLLFLIALPFKLLGGVKVIYDVHDLWPEMFEAKFGKRGLLYWAVRVAERCTLALADAVMATNQSVLSTVKKRGRKKDDEVFIVRTAPNKLPTDLPADPKLKNGRRFLVGYIGVMGNADGVHYLIEAAHHIVHERGRQDVQFVLMGSGPEYAELVKQRDELGLQEQVAMPGRVSNEFLFTALKTMDLGVACDPINDYNDHCTMNKTLEYMAFAKAQVMFGTREGRYSAGDAALYVMENSAKRLGDAVLELLDDEPRRMEMGRIGQERLTTELSWERSVVQLLQTYERAMTDTASV</sequence>
<dbReference type="EMBL" id="JACHIF010000012">
    <property type="protein sequence ID" value="MBB5040245.1"/>
    <property type="molecule type" value="Genomic_DNA"/>
</dbReference>
<dbReference type="PANTHER" id="PTHR12526:SF624">
    <property type="entry name" value="BLR6297 PROTEIN"/>
    <property type="match status" value="1"/>
</dbReference>
<protein>
    <submittedName>
        <fullName evidence="2">Glycosyltransferase involved in cell wall biosynthesis</fullName>
    </submittedName>
</protein>
<dbReference type="Pfam" id="PF13692">
    <property type="entry name" value="Glyco_trans_1_4"/>
    <property type="match status" value="1"/>
</dbReference>
<accession>A0A7W7YQH2</accession>
<gene>
    <name evidence="2" type="ORF">HNQ64_004526</name>
</gene>
<dbReference type="AlphaFoldDB" id="A0A7W7YQH2"/>
<comment type="caution">
    <text evidence="2">The sequence shown here is derived from an EMBL/GenBank/DDBJ whole genome shotgun (WGS) entry which is preliminary data.</text>
</comment>
<dbReference type="Pfam" id="PF13579">
    <property type="entry name" value="Glyco_trans_4_4"/>
    <property type="match status" value="1"/>
</dbReference>
<keyword evidence="2" id="KW-0808">Transferase</keyword>
<organism evidence="2 3">
    <name type="scientific">Prosthecobacter dejongeii</name>
    <dbReference type="NCBI Taxonomy" id="48465"/>
    <lineage>
        <taxon>Bacteria</taxon>
        <taxon>Pseudomonadati</taxon>
        <taxon>Verrucomicrobiota</taxon>
        <taxon>Verrucomicrobiia</taxon>
        <taxon>Verrucomicrobiales</taxon>
        <taxon>Verrucomicrobiaceae</taxon>
        <taxon>Prosthecobacter</taxon>
    </lineage>
</organism>
<dbReference type="PANTHER" id="PTHR12526">
    <property type="entry name" value="GLYCOSYLTRANSFERASE"/>
    <property type="match status" value="1"/>
</dbReference>
<proteinExistence type="predicted"/>
<feature type="domain" description="Glycosyltransferase subfamily 4-like N-terminal" evidence="1">
    <location>
        <begin position="19"/>
        <end position="185"/>
    </location>
</feature>
<dbReference type="GO" id="GO:0016757">
    <property type="term" value="F:glycosyltransferase activity"/>
    <property type="evidence" value="ECO:0007669"/>
    <property type="project" value="UniProtKB-ARBA"/>
</dbReference>
<reference evidence="2 3" key="1">
    <citation type="submission" date="2020-08" db="EMBL/GenBank/DDBJ databases">
        <title>Genomic Encyclopedia of Type Strains, Phase IV (KMG-IV): sequencing the most valuable type-strain genomes for metagenomic binning, comparative biology and taxonomic classification.</title>
        <authorList>
            <person name="Goeker M."/>
        </authorList>
    </citation>
    <scope>NUCLEOTIDE SEQUENCE [LARGE SCALE GENOMIC DNA]</scope>
    <source>
        <strain evidence="2 3">DSM 12251</strain>
    </source>
</reference>
<dbReference type="Proteomes" id="UP000534294">
    <property type="component" value="Unassembled WGS sequence"/>
</dbReference>
<evidence type="ECO:0000313" key="3">
    <source>
        <dbReference type="Proteomes" id="UP000534294"/>
    </source>
</evidence>
<dbReference type="SUPFAM" id="SSF53756">
    <property type="entry name" value="UDP-Glycosyltransferase/glycogen phosphorylase"/>
    <property type="match status" value="1"/>
</dbReference>
<dbReference type="Gene3D" id="3.40.50.2000">
    <property type="entry name" value="Glycogen Phosphorylase B"/>
    <property type="match status" value="2"/>
</dbReference>